<sequence>MSEFMIHRKILRHCGGDLDHSVKSRTMEQSSAEDILNIFEEVTARTRTGYSRVNRKTSKVSPVNLELENFKSEELNKAEFSLHLTDKNEIELSALLYYHKETFEADQEPLGAIVGREVDIFGNIERPYPPLFTRPAYPASPKSREAPEIHIKELLYLGIIRKVWHNEEVERTTPVIVALNNVKSRMAGDFRALNTYTVPDRYLIRKIQISFTQISQAVYRSTMNALKGFNQNLVTPRARKYSRIIVHCGFYEYLSMPFGIKNAPSHFQIMINEIFPEELSEGW</sequence>
<dbReference type="InterPro" id="IPR043502">
    <property type="entry name" value="DNA/RNA_pol_sf"/>
</dbReference>
<comment type="caution">
    <text evidence="1">The sequence shown here is derived from an EMBL/GenBank/DDBJ whole genome shotgun (WGS) entry which is preliminary data.</text>
</comment>
<dbReference type="SUPFAM" id="SSF56672">
    <property type="entry name" value="DNA/RNA polymerases"/>
    <property type="match status" value="1"/>
</dbReference>
<dbReference type="InterPro" id="IPR043128">
    <property type="entry name" value="Rev_trsase/Diguanyl_cyclase"/>
</dbReference>
<dbReference type="PANTHER" id="PTHR24559:SF444">
    <property type="entry name" value="REVERSE TRANSCRIPTASE DOMAIN-CONTAINING PROTEIN"/>
    <property type="match status" value="1"/>
</dbReference>
<dbReference type="AlphaFoldDB" id="A0A9Q3GJ83"/>
<accession>A0A9Q3GJ83</accession>
<keyword evidence="2" id="KW-1185">Reference proteome</keyword>
<dbReference type="InterPro" id="IPR053134">
    <property type="entry name" value="RNA-dir_DNA_polymerase"/>
</dbReference>
<dbReference type="OrthoDB" id="5920460at2759"/>
<evidence type="ECO:0000313" key="1">
    <source>
        <dbReference type="EMBL" id="MBW0469104.1"/>
    </source>
</evidence>
<proteinExistence type="predicted"/>
<name>A0A9Q3GJ83_9BASI</name>
<protein>
    <submittedName>
        <fullName evidence="1">Uncharacterized protein</fullName>
    </submittedName>
</protein>
<gene>
    <name evidence="1" type="ORF">O181_008819</name>
</gene>
<dbReference type="PANTHER" id="PTHR24559">
    <property type="entry name" value="TRANSPOSON TY3-I GAG-POL POLYPROTEIN"/>
    <property type="match status" value="1"/>
</dbReference>
<dbReference type="Gene3D" id="3.10.10.10">
    <property type="entry name" value="HIV Type 1 Reverse Transcriptase, subunit A, domain 1"/>
    <property type="match status" value="1"/>
</dbReference>
<dbReference type="EMBL" id="AVOT02002081">
    <property type="protein sequence ID" value="MBW0469104.1"/>
    <property type="molecule type" value="Genomic_DNA"/>
</dbReference>
<reference evidence="1" key="1">
    <citation type="submission" date="2021-03" db="EMBL/GenBank/DDBJ databases">
        <title>Draft genome sequence of rust myrtle Austropuccinia psidii MF-1, a brazilian biotype.</title>
        <authorList>
            <person name="Quecine M.C."/>
            <person name="Pachon D.M.R."/>
            <person name="Bonatelli M.L."/>
            <person name="Correr F.H."/>
            <person name="Franceschini L.M."/>
            <person name="Leite T.F."/>
            <person name="Margarido G.R.A."/>
            <person name="Almeida C.A."/>
            <person name="Ferrarezi J.A."/>
            <person name="Labate C.A."/>
        </authorList>
    </citation>
    <scope>NUCLEOTIDE SEQUENCE</scope>
    <source>
        <strain evidence="1">MF-1</strain>
    </source>
</reference>
<evidence type="ECO:0000313" key="2">
    <source>
        <dbReference type="Proteomes" id="UP000765509"/>
    </source>
</evidence>
<organism evidence="1 2">
    <name type="scientific">Austropuccinia psidii MF-1</name>
    <dbReference type="NCBI Taxonomy" id="1389203"/>
    <lineage>
        <taxon>Eukaryota</taxon>
        <taxon>Fungi</taxon>
        <taxon>Dikarya</taxon>
        <taxon>Basidiomycota</taxon>
        <taxon>Pucciniomycotina</taxon>
        <taxon>Pucciniomycetes</taxon>
        <taxon>Pucciniales</taxon>
        <taxon>Sphaerophragmiaceae</taxon>
        <taxon>Austropuccinia</taxon>
    </lineage>
</organism>
<dbReference type="Gene3D" id="3.30.70.270">
    <property type="match status" value="1"/>
</dbReference>
<dbReference type="Proteomes" id="UP000765509">
    <property type="component" value="Unassembled WGS sequence"/>
</dbReference>